<feature type="transmembrane region" description="Helical" evidence="2">
    <location>
        <begin position="12"/>
        <end position="45"/>
    </location>
</feature>
<keyword evidence="3" id="KW-1185">Reference proteome</keyword>
<evidence type="ECO:0000313" key="4">
    <source>
        <dbReference type="WBParaSite" id="L893_g19178.t1"/>
    </source>
</evidence>
<reference evidence="4" key="1">
    <citation type="submission" date="2016-11" db="UniProtKB">
        <authorList>
            <consortium name="WormBaseParasite"/>
        </authorList>
    </citation>
    <scope>IDENTIFICATION</scope>
</reference>
<feature type="compositionally biased region" description="Pro residues" evidence="1">
    <location>
        <begin position="96"/>
        <end position="110"/>
    </location>
</feature>
<organism evidence="3 4">
    <name type="scientific">Steinernema glaseri</name>
    <dbReference type="NCBI Taxonomy" id="37863"/>
    <lineage>
        <taxon>Eukaryota</taxon>
        <taxon>Metazoa</taxon>
        <taxon>Ecdysozoa</taxon>
        <taxon>Nematoda</taxon>
        <taxon>Chromadorea</taxon>
        <taxon>Rhabditida</taxon>
        <taxon>Tylenchina</taxon>
        <taxon>Panagrolaimomorpha</taxon>
        <taxon>Strongyloidoidea</taxon>
        <taxon>Steinernematidae</taxon>
        <taxon>Steinernema</taxon>
    </lineage>
</organism>
<dbReference type="AlphaFoldDB" id="A0A1I7YSZ7"/>
<accession>A0A1I7YSZ7</accession>
<dbReference type="WBParaSite" id="L893_g19178.t1">
    <property type="protein sequence ID" value="L893_g19178.t1"/>
    <property type="gene ID" value="L893_g19178"/>
</dbReference>
<evidence type="ECO:0000256" key="1">
    <source>
        <dbReference type="SAM" id="MobiDB-lite"/>
    </source>
</evidence>
<protein>
    <submittedName>
        <fullName evidence="4">Transmembrane protein</fullName>
    </submittedName>
</protein>
<name>A0A1I7YSZ7_9BILA</name>
<sequence length="131" mass="14315">MVSIVDDDRLFLFLAVVAFCNLVPLVAFFAYLIASSFVIVATALLAEVLSLIFGLAVFVPIFVFSTLSAVVITGIIILMRSFIERTTTVKKTPPSSREPPPLPTPSPPPRLATSPSSLASEWKWEPSKKYD</sequence>
<keyword evidence="2" id="KW-0472">Membrane</keyword>
<feature type="compositionally biased region" description="Low complexity" evidence="1">
    <location>
        <begin position="111"/>
        <end position="120"/>
    </location>
</feature>
<keyword evidence="2" id="KW-0812">Transmembrane</keyword>
<keyword evidence="2" id="KW-1133">Transmembrane helix</keyword>
<evidence type="ECO:0000313" key="3">
    <source>
        <dbReference type="Proteomes" id="UP000095287"/>
    </source>
</evidence>
<feature type="transmembrane region" description="Helical" evidence="2">
    <location>
        <begin position="51"/>
        <end position="78"/>
    </location>
</feature>
<evidence type="ECO:0000256" key="2">
    <source>
        <dbReference type="SAM" id="Phobius"/>
    </source>
</evidence>
<proteinExistence type="predicted"/>
<feature type="compositionally biased region" description="Basic and acidic residues" evidence="1">
    <location>
        <begin position="122"/>
        <end position="131"/>
    </location>
</feature>
<dbReference type="Proteomes" id="UP000095287">
    <property type="component" value="Unplaced"/>
</dbReference>
<feature type="region of interest" description="Disordered" evidence="1">
    <location>
        <begin position="88"/>
        <end position="131"/>
    </location>
</feature>